<keyword evidence="2" id="KW-1185">Reference proteome</keyword>
<evidence type="ECO:0000313" key="1">
    <source>
        <dbReference type="EMBL" id="MDK9559764.1"/>
    </source>
</evidence>
<accession>A0ABT7HHD2</accession>
<evidence type="ECO:0000313" key="2">
    <source>
        <dbReference type="Proteomes" id="UP001223547"/>
    </source>
</evidence>
<dbReference type="Proteomes" id="UP001223547">
    <property type="component" value="Unassembled WGS sequence"/>
</dbReference>
<name>A0ABT7HHD2_9GAMM</name>
<organism evidence="1 2">
    <name type="scientific">Marinobacter albus</name>
    <dbReference type="NCBI Taxonomy" id="3030833"/>
    <lineage>
        <taxon>Bacteria</taxon>
        <taxon>Pseudomonadati</taxon>
        <taxon>Pseudomonadota</taxon>
        <taxon>Gammaproteobacteria</taxon>
        <taxon>Pseudomonadales</taxon>
        <taxon>Marinobacteraceae</taxon>
        <taxon>Marinobacter</taxon>
    </lineage>
</organism>
<dbReference type="EMBL" id="JASSQD010000005">
    <property type="protein sequence ID" value="MDK9559764.1"/>
    <property type="molecule type" value="Genomic_DNA"/>
</dbReference>
<dbReference type="InterPro" id="IPR025412">
    <property type="entry name" value="DUF4304"/>
</dbReference>
<dbReference type="RefSeq" id="WP_285369127.1">
    <property type="nucleotide sequence ID" value="NZ_JASSQD010000005.1"/>
</dbReference>
<reference evidence="1 2" key="1">
    <citation type="submission" date="2023-05" db="EMBL/GenBank/DDBJ databases">
        <title>Marinobacter albus sp. nov., a marine bacterium isolated from sand in a coastal intertidal zone of huludao.</title>
        <authorList>
            <person name="Deng T."/>
        </authorList>
    </citation>
    <scope>NUCLEOTIDE SEQUENCE [LARGE SCALE GENOMIC DNA]</scope>
    <source>
        <strain evidence="1 2">M216</strain>
    </source>
</reference>
<protein>
    <submittedName>
        <fullName evidence="1">DUF4304 domain-containing protein</fullName>
    </submittedName>
</protein>
<gene>
    <name evidence="1" type="ORF">QQF73_19190</name>
</gene>
<dbReference type="Pfam" id="PF14137">
    <property type="entry name" value="DUF4304"/>
    <property type="match status" value="1"/>
</dbReference>
<proteinExistence type="predicted"/>
<sequence length="145" mass="16062">MAKHPARSAMEASLRTIVVPELRSRGFKGSYPHFRRILENRIDLLTFQFYSSGGSFVVEIGTCGPEGTRFSGPDKAKVSEVPKRLRLGAEIPGSDHWFKFGLPNYEPGNEVVHSKSHYDTISTEVANLIEVQGEAFWSGAAQQGH</sequence>
<comment type="caution">
    <text evidence="1">The sequence shown here is derived from an EMBL/GenBank/DDBJ whole genome shotgun (WGS) entry which is preliminary data.</text>
</comment>